<dbReference type="RefSeq" id="WP_075038391.1">
    <property type="nucleotide sequence ID" value="NZ_FOSB01000022.1"/>
</dbReference>
<feature type="transmembrane region" description="Helical" evidence="1">
    <location>
        <begin position="110"/>
        <end position="127"/>
    </location>
</feature>
<keyword evidence="1" id="KW-0472">Membrane</keyword>
<reference evidence="3" key="1">
    <citation type="submission" date="2016-10" db="EMBL/GenBank/DDBJ databases">
        <authorList>
            <person name="Varghese N."/>
            <person name="Submissions S."/>
        </authorList>
    </citation>
    <scope>NUCLEOTIDE SEQUENCE [LARGE SCALE GENOMIC DNA]</scope>
    <source>
        <strain evidence="3">CGMCC 1.3704</strain>
    </source>
</reference>
<dbReference type="EMBL" id="FOSB01000022">
    <property type="protein sequence ID" value="SFK60846.1"/>
    <property type="molecule type" value="Genomic_DNA"/>
</dbReference>
<protein>
    <submittedName>
        <fullName evidence="2">Uncharacterized protein</fullName>
    </submittedName>
</protein>
<keyword evidence="1" id="KW-0812">Transmembrane</keyword>
<evidence type="ECO:0000313" key="3">
    <source>
        <dbReference type="Proteomes" id="UP000183557"/>
    </source>
</evidence>
<evidence type="ECO:0000256" key="1">
    <source>
        <dbReference type="SAM" id="Phobius"/>
    </source>
</evidence>
<dbReference type="Proteomes" id="UP000183557">
    <property type="component" value="Unassembled WGS sequence"/>
</dbReference>
<gene>
    <name evidence="2" type="ORF">SAMN04487936_12220</name>
</gene>
<accession>A0A1I4AZ20</accession>
<dbReference type="AlphaFoldDB" id="A0A1I4AZ20"/>
<proteinExistence type="predicted"/>
<organism evidence="2 3">
    <name type="scientific">Halobacillus dabanensis</name>
    <dbReference type="NCBI Taxonomy" id="240302"/>
    <lineage>
        <taxon>Bacteria</taxon>
        <taxon>Bacillati</taxon>
        <taxon>Bacillota</taxon>
        <taxon>Bacilli</taxon>
        <taxon>Bacillales</taxon>
        <taxon>Bacillaceae</taxon>
        <taxon>Halobacillus</taxon>
    </lineage>
</organism>
<name>A0A1I4AZ20_HALDA</name>
<feature type="transmembrane region" description="Helical" evidence="1">
    <location>
        <begin position="7"/>
        <end position="26"/>
    </location>
</feature>
<sequence>MDKKKFGVAAIYIIIMVPLLLVTYFANWNPSNISYELKGENLVIEEGVFMKETTEVDVGEKMDELLQFSLAVSLESKLWRTDVTVIGLLLPFLLFAVVPDRRPFRKNLPFKWYMTIVLAILVLYAAYSIPNHVSQIAEVHQNVSHLVE</sequence>
<feature type="transmembrane region" description="Helical" evidence="1">
    <location>
        <begin position="78"/>
        <end position="98"/>
    </location>
</feature>
<dbReference type="OrthoDB" id="2971103at2"/>
<keyword evidence="1" id="KW-1133">Transmembrane helix</keyword>
<evidence type="ECO:0000313" key="2">
    <source>
        <dbReference type="EMBL" id="SFK60846.1"/>
    </source>
</evidence>
<keyword evidence="3" id="KW-1185">Reference proteome</keyword>